<feature type="transmembrane region" description="Helical" evidence="14">
    <location>
        <begin position="394"/>
        <end position="420"/>
    </location>
</feature>
<evidence type="ECO:0000256" key="9">
    <source>
        <dbReference type="ARBA" id="ARBA00022777"/>
    </source>
</evidence>
<accession>A0A2T3FYZ2</accession>
<dbReference type="GO" id="GO:0005524">
    <property type="term" value="F:ATP binding"/>
    <property type="evidence" value="ECO:0007669"/>
    <property type="project" value="UniProtKB-KW"/>
</dbReference>
<keyword evidence="11 14" id="KW-1133">Transmembrane helix</keyword>
<proteinExistence type="predicted"/>
<evidence type="ECO:0000313" key="17">
    <source>
        <dbReference type="Proteomes" id="UP000241201"/>
    </source>
</evidence>
<feature type="domain" description="Histidine kinase" evidence="15">
    <location>
        <begin position="517"/>
        <end position="730"/>
    </location>
</feature>
<evidence type="ECO:0000259" key="15">
    <source>
        <dbReference type="PROSITE" id="PS50109"/>
    </source>
</evidence>
<dbReference type="SMART" id="SM00387">
    <property type="entry name" value="HATPase_c"/>
    <property type="match status" value="1"/>
</dbReference>
<dbReference type="GO" id="GO:0005886">
    <property type="term" value="C:plasma membrane"/>
    <property type="evidence" value="ECO:0007669"/>
    <property type="project" value="UniProtKB-SubCell"/>
</dbReference>
<keyword evidence="5" id="KW-0597">Phosphoprotein</keyword>
<dbReference type="GO" id="GO:0000155">
    <property type="term" value="F:phosphorelay sensor kinase activity"/>
    <property type="evidence" value="ECO:0007669"/>
    <property type="project" value="InterPro"/>
</dbReference>
<feature type="transmembrane region" description="Helical" evidence="14">
    <location>
        <begin position="426"/>
        <end position="445"/>
    </location>
</feature>
<feature type="transmembrane region" description="Helical" evidence="14">
    <location>
        <begin position="273"/>
        <end position="295"/>
    </location>
</feature>
<dbReference type="InterPro" id="IPR003661">
    <property type="entry name" value="HisK_dim/P_dom"/>
</dbReference>
<evidence type="ECO:0000256" key="3">
    <source>
        <dbReference type="ARBA" id="ARBA00012438"/>
    </source>
</evidence>
<organism evidence="16 17">
    <name type="scientific">Faecalibacillus faecis</name>
    <dbReference type="NCBI Taxonomy" id="1982628"/>
    <lineage>
        <taxon>Bacteria</taxon>
        <taxon>Bacillati</taxon>
        <taxon>Bacillota</taxon>
        <taxon>Erysipelotrichia</taxon>
        <taxon>Erysipelotrichales</taxon>
        <taxon>Coprobacillaceae</taxon>
        <taxon>Faecalibacillus</taxon>
    </lineage>
</organism>
<keyword evidence="7 14" id="KW-0812">Transmembrane</keyword>
<dbReference type="Gene3D" id="3.30.565.10">
    <property type="entry name" value="Histidine kinase-like ATPase, C-terminal domain"/>
    <property type="match status" value="1"/>
</dbReference>
<feature type="transmembrane region" description="Helical" evidence="14">
    <location>
        <begin position="241"/>
        <end position="261"/>
    </location>
</feature>
<dbReference type="InterPro" id="IPR050398">
    <property type="entry name" value="HssS/ArlS-like"/>
</dbReference>
<reference evidence="17" key="1">
    <citation type="submission" date="2018-03" db="EMBL/GenBank/DDBJ databases">
        <title>Lachnoclostridium SNUG30370 gen.nov., sp.nov., isolated from human faeces.</title>
        <authorList>
            <person name="Seo B."/>
            <person name="Jeon K."/>
            <person name="Ko G."/>
        </authorList>
    </citation>
    <scope>NUCLEOTIDE SEQUENCE [LARGE SCALE GENOMIC DNA]</scope>
    <source>
        <strain evidence="17">SNUG30370</strain>
    </source>
</reference>
<dbReference type="CDD" id="cd00082">
    <property type="entry name" value="HisKA"/>
    <property type="match status" value="1"/>
</dbReference>
<keyword evidence="8" id="KW-0547">Nucleotide-binding</keyword>
<dbReference type="PANTHER" id="PTHR45528">
    <property type="entry name" value="SENSOR HISTIDINE KINASE CPXA"/>
    <property type="match status" value="1"/>
</dbReference>
<evidence type="ECO:0000256" key="5">
    <source>
        <dbReference type="ARBA" id="ARBA00022553"/>
    </source>
</evidence>
<dbReference type="Pfam" id="PF02518">
    <property type="entry name" value="HATPase_c"/>
    <property type="match status" value="1"/>
</dbReference>
<evidence type="ECO:0000256" key="13">
    <source>
        <dbReference type="ARBA" id="ARBA00023136"/>
    </source>
</evidence>
<dbReference type="InterPro" id="IPR036097">
    <property type="entry name" value="HisK_dim/P_sf"/>
</dbReference>
<evidence type="ECO:0000256" key="14">
    <source>
        <dbReference type="SAM" id="Phobius"/>
    </source>
</evidence>
<dbReference type="InterPro" id="IPR005467">
    <property type="entry name" value="His_kinase_dom"/>
</dbReference>
<comment type="catalytic activity">
    <reaction evidence="1">
        <text>ATP + protein L-histidine = ADP + protein N-phospho-L-histidine.</text>
        <dbReference type="EC" id="2.7.13.3"/>
    </reaction>
</comment>
<gene>
    <name evidence="16" type="ORF">C7U55_06265</name>
</gene>
<keyword evidence="13 14" id="KW-0472">Membrane</keyword>
<keyword evidence="4" id="KW-1003">Cell membrane</keyword>
<keyword evidence="10" id="KW-0067">ATP-binding</keyword>
<evidence type="ECO:0000256" key="7">
    <source>
        <dbReference type="ARBA" id="ARBA00022692"/>
    </source>
</evidence>
<dbReference type="GeneID" id="77472147"/>
<evidence type="ECO:0000256" key="10">
    <source>
        <dbReference type="ARBA" id="ARBA00022840"/>
    </source>
</evidence>
<dbReference type="PROSITE" id="PS50109">
    <property type="entry name" value="HIS_KIN"/>
    <property type="match status" value="1"/>
</dbReference>
<evidence type="ECO:0000256" key="8">
    <source>
        <dbReference type="ARBA" id="ARBA00022741"/>
    </source>
</evidence>
<dbReference type="SUPFAM" id="SSF47384">
    <property type="entry name" value="Homodimeric domain of signal transducing histidine kinase"/>
    <property type="match status" value="1"/>
</dbReference>
<keyword evidence="17" id="KW-1185">Reference proteome</keyword>
<evidence type="ECO:0000256" key="11">
    <source>
        <dbReference type="ARBA" id="ARBA00022989"/>
    </source>
</evidence>
<feature type="transmembrane region" description="Helical" evidence="14">
    <location>
        <begin position="7"/>
        <end position="27"/>
    </location>
</feature>
<protein>
    <recommendedName>
        <fullName evidence="3">histidine kinase</fullName>
        <ecNumber evidence="3">2.7.13.3</ecNumber>
    </recommendedName>
</protein>
<dbReference type="Gene3D" id="1.10.287.130">
    <property type="match status" value="1"/>
</dbReference>
<sequence length="733" mass="84687">MKNKNRLLKILLFSVLIIASLVTYLSYGVKEKTTSTKLDFDNNRSRITEILTSKSILLDMRIQRRKGNYDLLHYYVKGDDIDQLNVYGDYSLKDVFNDYIYELDDENNRDTKGIKYYVYDKTDEKIFFTNSKKNLKKAFETQDKKVLNDYQWYTTIDYDENGNVSLEGNQTSDWEGSFYNTSFDQLFKNNYLDEGNSDIINQITINNPTNIKVLIAIPKKLPTNCYLEQLCSKQGSISDVLITYVFIIVAALVIFMLFVPVRKLIDIEPFKTVVKVKLFFMFFIYIILIAMWLAVMTEVLRASWQGTFAWMLRERGMAGAGVAIEPIINVGGWFVFYAMIMYFIFYIKSILVFGKDFIKEHTLVCSAYHYFKDEIKSLTQFDLKNQKGNIILKIGLISGIYIEGILLFVYFFMGIIGNLYYISPRIYLIFTCFVSLVCAIITMLISKKLLSKVSNDYQVLLQSANHSAQGEFNDKINQDLGLFNSLKDELNCINDGFKDAVSKEVASQKMKTELISNVSHDLKTPLTSIISYIDLLKNEDLSKEQQDEYIDILDRNTKRLKTLIEDLFEVSKVNSGNIQLNPIDLDIHALLQQVLFEYQEQFEHHHLNLKNDYENKKIICHLDSEKTYRVLENLCQNICKYALEHTRVYLQIVETNQQVIVVFKNISAHEISNPGDLTERFVQGDASRKSEGSGLGLAICKSFVEVQGGTFEVNVDGDLFKTTIIFPKKIEND</sequence>
<name>A0A2T3FYZ2_9FIRM</name>
<evidence type="ECO:0000256" key="12">
    <source>
        <dbReference type="ARBA" id="ARBA00023012"/>
    </source>
</evidence>
<comment type="subcellular location">
    <subcellularLocation>
        <location evidence="2">Cell membrane</location>
        <topology evidence="2">Multi-pass membrane protein</topology>
    </subcellularLocation>
</comment>
<feature type="transmembrane region" description="Helical" evidence="14">
    <location>
        <begin position="327"/>
        <end position="347"/>
    </location>
</feature>
<dbReference type="PANTHER" id="PTHR45528:SF1">
    <property type="entry name" value="SENSOR HISTIDINE KINASE CPXA"/>
    <property type="match status" value="1"/>
</dbReference>
<comment type="caution">
    <text evidence="16">The sequence shown here is derived from an EMBL/GenBank/DDBJ whole genome shotgun (WGS) entry which is preliminary data.</text>
</comment>
<keyword evidence="12" id="KW-0902">Two-component regulatory system</keyword>
<evidence type="ECO:0000256" key="6">
    <source>
        <dbReference type="ARBA" id="ARBA00022679"/>
    </source>
</evidence>
<dbReference type="EMBL" id="PYLP01000006">
    <property type="protein sequence ID" value="PST40515.1"/>
    <property type="molecule type" value="Genomic_DNA"/>
</dbReference>
<dbReference type="FunFam" id="1.10.287.130:FF:000008">
    <property type="entry name" value="Two-component sensor histidine kinase"/>
    <property type="match status" value="1"/>
</dbReference>
<evidence type="ECO:0000256" key="4">
    <source>
        <dbReference type="ARBA" id="ARBA00022475"/>
    </source>
</evidence>
<dbReference type="EC" id="2.7.13.3" evidence="3"/>
<dbReference type="SMART" id="SM00388">
    <property type="entry name" value="HisKA"/>
    <property type="match status" value="1"/>
</dbReference>
<evidence type="ECO:0000256" key="2">
    <source>
        <dbReference type="ARBA" id="ARBA00004651"/>
    </source>
</evidence>
<dbReference type="AlphaFoldDB" id="A0A2T3FYZ2"/>
<keyword evidence="6" id="KW-0808">Transferase</keyword>
<dbReference type="InterPro" id="IPR036890">
    <property type="entry name" value="HATPase_C_sf"/>
</dbReference>
<dbReference type="Proteomes" id="UP000241201">
    <property type="component" value="Unassembled WGS sequence"/>
</dbReference>
<dbReference type="SUPFAM" id="SSF55874">
    <property type="entry name" value="ATPase domain of HSP90 chaperone/DNA topoisomerase II/histidine kinase"/>
    <property type="match status" value="1"/>
</dbReference>
<dbReference type="Pfam" id="PF00512">
    <property type="entry name" value="HisKA"/>
    <property type="match status" value="1"/>
</dbReference>
<evidence type="ECO:0000256" key="1">
    <source>
        <dbReference type="ARBA" id="ARBA00000085"/>
    </source>
</evidence>
<keyword evidence="9" id="KW-0418">Kinase</keyword>
<dbReference type="RefSeq" id="WP_106987822.1">
    <property type="nucleotide sequence ID" value="NZ_PYLP01000006.1"/>
</dbReference>
<dbReference type="InterPro" id="IPR003594">
    <property type="entry name" value="HATPase_dom"/>
</dbReference>
<evidence type="ECO:0000313" key="16">
    <source>
        <dbReference type="EMBL" id="PST40515.1"/>
    </source>
</evidence>